<feature type="compositionally biased region" description="Basic and acidic residues" evidence="1">
    <location>
        <begin position="185"/>
        <end position="203"/>
    </location>
</feature>
<feature type="compositionally biased region" description="Acidic residues" evidence="1">
    <location>
        <begin position="432"/>
        <end position="444"/>
    </location>
</feature>
<feature type="region of interest" description="Disordered" evidence="1">
    <location>
        <begin position="1"/>
        <end position="270"/>
    </location>
</feature>
<feature type="compositionally biased region" description="Basic and acidic residues" evidence="1">
    <location>
        <begin position="91"/>
        <end position="116"/>
    </location>
</feature>
<comment type="caution">
    <text evidence="2">The sequence shown here is derived from an EMBL/GenBank/DDBJ whole genome shotgun (WGS) entry which is preliminary data.</text>
</comment>
<protein>
    <submittedName>
        <fullName evidence="2">Uncharacterized protein</fullName>
    </submittedName>
</protein>
<proteinExistence type="predicted"/>
<reference evidence="2 3" key="1">
    <citation type="submission" date="2019-03" db="EMBL/GenBank/DDBJ databases">
        <title>First draft genome of Liparis tanakae, snailfish: a comprehensive survey of snailfish specific genes.</title>
        <authorList>
            <person name="Kim W."/>
            <person name="Song I."/>
            <person name="Jeong J.-H."/>
            <person name="Kim D."/>
            <person name="Kim S."/>
            <person name="Ryu S."/>
            <person name="Song J.Y."/>
            <person name="Lee S.K."/>
        </authorList>
    </citation>
    <scope>NUCLEOTIDE SEQUENCE [LARGE SCALE GENOMIC DNA]</scope>
    <source>
        <tissue evidence="2">Muscle</tissue>
    </source>
</reference>
<evidence type="ECO:0000256" key="1">
    <source>
        <dbReference type="SAM" id="MobiDB-lite"/>
    </source>
</evidence>
<feature type="compositionally biased region" description="Acidic residues" evidence="1">
    <location>
        <begin position="222"/>
        <end position="237"/>
    </location>
</feature>
<feature type="region of interest" description="Disordered" evidence="1">
    <location>
        <begin position="416"/>
        <end position="444"/>
    </location>
</feature>
<dbReference type="Proteomes" id="UP000314294">
    <property type="component" value="Unassembled WGS sequence"/>
</dbReference>
<sequence length="444" mass="49329">MNEVFSRSGVVISLQKDNNNNNNKGGDAKTKPGRRSSRTVAPPPGELQPLRTCGWSMAPEERPPGVSASFECRGATVPRLHGTQGVARRSATPERRRVDEKTSQSAVFKEDVSERRLQRRRLGAPSSTRPVLRPRGSSPTRPPRSRGNQENQHLEEHLFALLIFERSKAGGAEPSEGQRTNKQTGNREEDTGPSREEEEGPSREEEEDTGPSREEEEGPSREEEEDTGPSREEEEDTGPSREEEEGPSREEEEGTGPSREEEEGPSHKLHSRNVLLLIQTFSCSSRRSPAHPDVLLLIQMFSCSSRRSPAHPDVLLLIQMFSCSSRCSPAHPDVLLLIQMFSCSSRRSPAHPDVLPHVVLVEFSFQSVFSSSSRIKASQPRPTQRSTRRWTSSSSFPCFLVSFLLSFPWFNQVGAVQPDSRLSGGGEKVETGGEDTEEAEEPKE</sequence>
<accession>A0A4Z2GNG8</accession>
<name>A0A4Z2GNG8_9TELE</name>
<evidence type="ECO:0000313" key="3">
    <source>
        <dbReference type="Proteomes" id="UP000314294"/>
    </source>
</evidence>
<keyword evidence="3" id="KW-1185">Reference proteome</keyword>
<evidence type="ECO:0000313" key="2">
    <source>
        <dbReference type="EMBL" id="TNN54212.1"/>
    </source>
</evidence>
<feature type="compositionally biased region" description="Basic and acidic residues" evidence="1">
    <location>
        <begin position="210"/>
        <end position="221"/>
    </location>
</feature>
<feature type="compositionally biased region" description="Basic and acidic residues" evidence="1">
    <location>
        <begin position="238"/>
        <end position="249"/>
    </location>
</feature>
<dbReference type="EMBL" id="SRLO01000491">
    <property type="protein sequence ID" value="TNN54212.1"/>
    <property type="molecule type" value="Genomic_DNA"/>
</dbReference>
<dbReference type="AlphaFoldDB" id="A0A4Z2GNG8"/>
<organism evidence="2 3">
    <name type="scientific">Liparis tanakae</name>
    <name type="common">Tanaka's snailfish</name>
    <dbReference type="NCBI Taxonomy" id="230148"/>
    <lineage>
        <taxon>Eukaryota</taxon>
        <taxon>Metazoa</taxon>
        <taxon>Chordata</taxon>
        <taxon>Craniata</taxon>
        <taxon>Vertebrata</taxon>
        <taxon>Euteleostomi</taxon>
        <taxon>Actinopterygii</taxon>
        <taxon>Neopterygii</taxon>
        <taxon>Teleostei</taxon>
        <taxon>Neoteleostei</taxon>
        <taxon>Acanthomorphata</taxon>
        <taxon>Eupercaria</taxon>
        <taxon>Perciformes</taxon>
        <taxon>Cottioidei</taxon>
        <taxon>Cottales</taxon>
        <taxon>Liparidae</taxon>
        <taxon>Liparis</taxon>
    </lineage>
</organism>
<gene>
    <name evidence="2" type="ORF">EYF80_035574</name>
</gene>